<dbReference type="EMBL" id="CP093347">
    <property type="protein sequence ID" value="WOH01953.1"/>
    <property type="molecule type" value="Genomic_DNA"/>
</dbReference>
<sequence length="379" mass="42319">MAYRRKQGITRASTFKEDLNNPPLYRDTISNATTSSSPSPFVSPRAIRSASRLGSSHHSRSSSLPGLGTYDFTSLKTTNDQDVLWGVLTRNARSFLDENNMSDQFGRRNQKPYTPIYTTNDQFYHPHKPVESSRPMDNTALRKGLDALTSTTGNAVEERRSMVKNKTSDILPDTRKLQIRTGTNQDKSSPAPGMALPEPPNSAKPRMQSNPQTQLKASRDVALATTAKAKLLLRELKTAKADLADAKQRCSQLEEENKILREAYGKDDHPADDEMIRVQLETLLSEKARLVHENSAFARENHHLREIVEYHQLTMQDLEYLDEEIDEVTESYPLPDVSRIFSVPPSSNGSPAPEKSSSRSSAVVEEDLLAPPPVQTKSS</sequence>
<keyword evidence="4" id="KW-1185">Reference proteome</keyword>
<evidence type="ECO:0000256" key="2">
    <source>
        <dbReference type="SAM" id="MobiDB-lite"/>
    </source>
</evidence>
<organism evidence="3 4">
    <name type="scientific">Daucus carota subsp. sativus</name>
    <name type="common">Carrot</name>
    <dbReference type="NCBI Taxonomy" id="79200"/>
    <lineage>
        <taxon>Eukaryota</taxon>
        <taxon>Viridiplantae</taxon>
        <taxon>Streptophyta</taxon>
        <taxon>Embryophyta</taxon>
        <taxon>Tracheophyta</taxon>
        <taxon>Spermatophyta</taxon>
        <taxon>Magnoliopsida</taxon>
        <taxon>eudicotyledons</taxon>
        <taxon>Gunneridae</taxon>
        <taxon>Pentapetalae</taxon>
        <taxon>asterids</taxon>
        <taxon>campanulids</taxon>
        <taxon>Apiales</taxon>
        <taxon>Apiaceae</taxon>
        <taxon>Apioideae</taxon>
        <taxon>Scandiceae</taxon>
        <taxon>Daucinae</taxon>
        <taxon>Daucus</taxon>
        <taxon>Daucus sect. Daucus</taxon>
    </lineage>
</organism>
<dbReference type="Proteomes" id="UP000077755">
    <property type="component" value="Chromosome 5"/>
</dbReference>
<name>A0AAF0X5X2_DAUCS</name>
<dbReference type="AlphaFoldDB" id="A0AAF0X5X2"/>
<protein>
    <submittedName>
        <fullName evidence="3">Uncharacterized protein</fullName>
    </submittedName>
</protein>
<accession>A0AAF0X5X2</accession>
<dbReference type="PANTHER" id="PTHR31016">
    <property type="entry name" value="OS04G0228100 PROTEIN"/>
    <property type="match status" value="1"/>
</dbReference>
<feature type="compositionally biased region" description="Low complexity" evidence="2">
    <location>
        <begin position="350"/>
        <end position="363"/>
    </location>
</feature>
<reference evidence="3" key="1">
    <citation type="journal article" date="2016" name="Nat. Genet.">
        <title>A high-quality carrot genome assembly provides new insights into carotenoid accumulation and asterid genome evolution.</title>
        <authorList>
            <person name="Iorizzo M."/>
            <person name="Ellison S."/>
            <person name="Senalik D."/>
            <person name="Zeng P."/>
            <person name="Satapoomin P."/>
            <person name="Huang J."/>
            <person name="Bowman M."/>
            <person name="Iovene M."/>
            <person name="Sanseverino W."/>
            <person name="Cavagnaro P."/>
            <person name="Yildiz M."/>
            <person name="Macko-Podgorni A."/>
            <person name="Moranska E."/>
            <person name="Grzebelus E."/>
            <person name="Grzebelus D."/>
            <person name="Ashrafi H."/>
            <person name="Zheng Z."/>
            <person name="Cheng S."/>
            <person name="Spooner D."/>
            <person name="Van Deynze A."/>
            <person name="Simon P."/>
        </authorList>
    </citation>
    <scope>NUCLEOTIDE SEQUENCE</scope>
    <source>
        <tissue evidence="3">Leaf</tissue>
    </source>
</reference>
<feature type="compositionally biased region" description="Low complexity" evidence="2">
    <location>
        <begin position="35"/>
        <end position="54"/>
    </location>
</feature>
<evidence type="ECO:0000256" key="1">
    <source>
        <dbReference type="SAM" id="Coils"/>
    </source>
</evidence>
<dbReference type="PANTHER" id="PTHR31016:SF20">
    <property type="entry name" value="HEAT-INDUCIBLE TRANSCRIPTION REPRESSOR-RELATED"/>
    <property type="match status" value="1"/>
</dbReference>
<gene>
    <name evidence="3" type="ORF">DCAR_0521340</name>
</gene>
<feature type="region of interest" description="Disordered" evidence="2">
    <location>
        <begin position="1"/>
        <end position="68"/>
    </location>
</feature>
<feature type="coiled-coil region" evidence="1">
    <location>
        <begin position="229"/>
        <end position="263"/>
    </location>
</feature>
<evidence type="ECO:0000313" key="3">
    <source>
        <dbReference type="EMBL" id="WOH01953.1"/>
    </source>
</evidence>
<proteinExistence type="predicted"/>
<keyword evidence="1" id="KW-0175">Coiled coil</keyword>
<feature type="region of interest" description="Disordered" evidence="2">
    <location>
        <begin position="176"/>
        <end position="216"/>
    </location>
</feature>
<feature type="compositionally biased region" description="Pro residues" evidence="2">
    <location>
        <begin position="370"/>
        <end position="379"/>
    </location>
</feature>
<feature type="region of interest" description="Disordered" evidence="2">
    <location>
        <begin position="336"/>
        <end position="379"/>
    </location>
</feature>
<evidence type="ECO:0000313" key="4">
    <source>
        <dbReference type="Proteomes" id="UP000077755"/>
    </source>
</evidence>
<dbReference type="KEGG" id="dcr:108221972"/>
<reference evidence="3" key="2">
    <citation type="submission" date="2022-03" db="EMBL/GenBank/DDBJ databases">
        <title>Draft title - Genomic analysis of global carrot germplasm unveils the trajectory of domestication and the origin of high carotenoid orange carrot.</title>
        <authorList>
            <person name="Iorizzo M."/>
            <person name="Ellison S."/>
            <person name="Senalik D."/>
            <person name="Macko-Podgorni A."/>
            <person name="Grzebelus D."/>
            <person name="Bostan H."/>
            <person name="Rolling W."/>
            <person name="Curaba J."/>
            <person name="Simon P."/>
        </authorList>
    </citation>
    <scope>NUCLEOTIDE SEQUENCE</scope>
    <source>
        <tissue evidence="3">Leaf</tissue>
    </source>
</reference>
<feature type="compositionally biased region" description="Polar residues" evidence="2">
    <location>
        <begin position="207"/>
        <end position="216"/>
    </location>
</feature>